<evidence type="ECO:0000313" key="4">
    <source>
        <dbReference type="Proteomes" id="UP000623467"/>
    </source>
</evidence>
<dbReference type="Proteomes" id="UP000623467">
    <property type="component" value="Unassembled WGS sequence"/>
</dbReference>
<dbReference type="EMBL" id="JACAZH010000044">
    <property type="protein sequence ID" value="KAF7334854.1"/>
    <property type="molecule type" value="Genomic_DNA"/>
</dbReference>
<gene>
    <name evidence="3" type="ORF">MSAN_02361700</name>
</gene>
<evidence type="ECO:0000259" key="2">
    <source>
        <dbReference type="PROSITE" id="PS50011"/>
    </source>
</evidence>
<evidence type="ECO:0000313" key="3">
    <source>
        <dbReference type="EMBL" id="KAF7334854.1"/>
    </source>
</evidence>
<keyword evidence="3" id="KW-0418">Kinase</keyword>
<dbReference type="PROSITE" id="PS50011">
    <property type="entry name" value="PROTEIN_KINASE_DOM"/>
    <property type="match status" value="1"/>
</dbReference>
<evidence type="ECO:0000256" key="1">
    <source>
        <dbReference type="SAM" id="MobiDB-lite"/>
    </source>
</evidence>
<name>A0A8H7CEP9_9AGAR</name>
<dbReference type="PANTHER" id="PTHR38248">
    <property type="entry name" value="FUNK1 6"/>
    <property type="match status" value="1"/>
</dbReference>
<proteinExistence type="predicted"/>
<feature type="domain" description="Protein kinase" evidence="2">
    <location>
        <begin position="379"/>
        <end position="681"/>
    </location>
</feature>
<organism evidence="3 4">
    <name type="scientific">Mycena sanguinolenta</name>
    <dbReference type="NCBI Taxonomy" id="230812"/>
    <lineage>
        <taxon>Eukaryota</taxon>
        <taxon>Fungi</taxon>
        <taxon>Dikarya</taxon>
        <taxon>Basidiomycota</taxon>
        <taxon>Agaricomycotina</taxon>
        <taxon>Agaricomycetes</taxon>
        <taxon>Agaricomycetidae</taxon>
        <taxon>Agaricales</taxon>
        <taxon>Marasmiineae</taxon>
        <taxon>Mycenaceae</taxon>
        <taxon>Mycena</taxon>
    </lineage>
</organism>
<protein>
    <submittedName>
        <fullName evidence="3">Other 1 protein kinase</fullName>
    </submittedName>
</protein>
<dbReference type="InterPro" id="IPR040976">
    <property type="entry name" value="Pkinase_fungal"/>
</dbReference>
<dbReference type="SUPFAM" id="SSF56112">
    <property type="entry name" value="Protein kinase-like (PK-like)"/>
    <property type="match status" value="1"/>
</dbReference>
<accession>A0A8H7CEP9</accession>
<dbReference type="GO" id="GO:0004672">
    <property type="term" value="F:protein kinase activity"/>
    <property type="evidence" value="ECO:0007669"/>
    <property type="project" value="InterPro"/>
</dbReference>
<comment type="caution">
    <text evidence="3">The sequence shown here is derived from an EMBL/GenBank/DDBJ whole genome shotgun (WGS) entry which is preliminary data.</text>
</comment>
<feature type="compositionally biased region" description="Polar residues" evidence="1">
    <location>
        <begin position="14"/>
        <end position="30"/>
    </location>
</feature>
<dbReference type="GO" id="GO:0005524">
    <property type="term" value="F:ATP binding"/>
    <property type="evidence" value="ECO:0007669"/>
    <property type="project" value="InterPro"/>
</dbReference>
<feature type="compositionally biased region" description="Low complexity" evidence="1">
    <location>
        <begin position="1"/>
        <end position="13"/>
    </location>
</feature>
<dbReference type="PANTHER" id="PTHR38248:SF2">
    <property type="entry name" value="FUNK1 11"/>
    <property type="match status" value="1"/>
</dbReference>
<feature type="region of interest" description="Disordered" evidence="1">
    <location>
        <begin position="1"/>
        <end position="30"/>
    </location>
</feature>
<dbReference type="Pfam" id="PF17667">
    <property type="entry name" value="Pkinase_fungal"/>
    <property type="match status" value="2"/>
</dbReference>
<dbReference type="InterPro" id="IPR000719">
    <property type="entry name" value="Prot_kinase_dom"/>
</dbReference>
<keyword evidence="4" id="KW-1185">Reference proteome</keyword>
<sequence length="689" mass="77553">MPTTPTKAGPGAPVQSTPYNRGSGSQQNHAIQHTQEDYASYLQEDLSFEKRISVDEFLKSILHVKNPGDTSLYDALQNSSSRDREFFKTALDNYWKNASCENDLYAPFVTLANFCLGKNADIQFCRDDPQIIRGSPAQRKPDVVSVMLAALSLGTRTSADNLQDRGPPENDAFHWLEIISFWEFKFERLDAAADTATRSKSASKSRRASSKDISAPSSRQASGSGQRLKATTTGSAGRDSNGIKRSSGSVSGSAAKKHKPSEDPRRQCASYALELLTYGGLRSHVIGALITNNNMELLYYDRSIIIRSDPFDFTDDTVRFVNLLAAVKGLTKVQWGYHPLLDPPNVTRIIDNGILPDPFRRCSIDLGDGHSLKLEDTIFQSHGLIGRGTCVSRATMDPGGNAVIVKWSWPAYTRKSEAAFIAEATAKATGDDSWVCNHLPQLLNSQEHKFDAGTPQLELRKLFPNYELRELRVEVLEELFPITALTSAEDLGQAFYGIFLCYRWLYETVGIMHRDVSLNNLMFRKIGEKVYGVLNDFDLAVYWEDLSQSTSKQRTGTKPYMARDLLVLDDPPAHVYRFDLESLFYVMVFAVYHYHDKKEIDNPPYKFWEDLGTEALLKEKKAFFATELLEPTENFGSLKPLIKGIYDLFGVFFAKRLWAPEIREQMQTVGEVNFDEVQKIFKAHLPPPF</sequence>
<dbReference type="InterPro" id="IPR011009">
    <property type="entry name" value="Kinase-like_dom_sf"/>
</dbReference>
<dbReference type="OrthoDB" id="2921484at2759"/>
<keyword evidence="3" id="KW-0808">Transferase</keyword>
<dbReference type="AlphaFoldDB" id="A0A8H7CEP9"/>
<feature type="compositionally biased region" description="Polar residues" evidence="1">
    <location>
        <begin position="216"/>
        <end position="235"/>
    </location>
</feature>
<reference evidence="3" key="1">
    <citation type="submission" date="2020-05" db="EMBL/GenBank/DDBJ databases">
        <title>Mycena genomes resolve the evolution of fungal bioluminescence.</title>
        <authorList>
            <person name="Tsai I.J."/>
        </authorList>
    </citation>
    <scope>NUCLEOTIDE SEQUENCE</scope>
    <source>
        <strain evidence="3">160909Yilan</strain>
    </source>
</reference>
<feature type="region of interest" description="Disordered" evidence="1">
    <location>
        <begin position="195"/>
        <end position="265"/>
    </location>
</feature>
<dbReference type="Gene3D" id="1.10.510.10">
    <property type="entry name" value="Transferase(Phosphotransferase) domain 1"/>
    <property type="match status" value="1"/>
</dbReference>